<organism evidence="8 9">
    <name type="scientific">Fictibacillus arsenicus</name>
    <dbReference type="NCBI Taxonomy" id="255247"/>
    <lineage>
        <taxon>Bacteria</taxon>
        <taxon>Bacillati</taxon>
        <taxon>Bacillota</taxon>
        <taxon>Bacilli</taxon>
        <taxon>Bacillales</taxon>
        <taxon>Fictibacillaceae</taxon>
        <taxon>Fictibacillus</taxon>
    </lineage>
</organism>
<keyword evidence="3" id="KW-0808">Transferase</keyword>
<dbReference type="PROSITE" id="PS00092">
    <property type="entry name" value="N6_MTASE"/>
    <property type="match status" value="1"/>
</dbReference>
<proteinExistence type="predicted"/>
<evidence type="ECO:0000256" key="5">
    <source>
        <dbReference type="ARBA" id="ARBA00022747"/>
    </source>
</evidence>
<dbReference type="InterPro" id="IPR029063">
    <property type="entry name" value="SAM-dependent_MTases_sf"/>
</dbReference>
<evidence type="ECO:0000256" key="3">
    <source>
        <dbReference type="ARBA" id="ARBA00022679"/>
    </source>
</evidence>
<protein>
    <recommendedName>
        <fullName evidence="1">site-specific DNA-methyltransferase (adenine-specific)</fullName>
        <ecNumber evidence="1">2.1.1.72</ecNumber>
    </recommendedName>
</protein>
<evidence type="ECO:0000256" key="6">
    <source>
        <dbReference type="ARBA" id="ARBA00047942"/>
    </source>
</evidence>
<dbReference type="OrthoDB" id="2773829at2"/>
<dbReference type="CDD" id="cd02440">
    <property type="entry name" value="AdoMet_MTases"/>
    <property type="match status" value="1"/>
</dbReference>
<name>A0A1V3GB68_9BACL</name>
<keyword evidence="4" id="KW-0949">S-adenosyl-L-methionine</keyword>
<dbReference type="Pfam" id="PF02384">
    <property type="entry name" value="N6_Mtase"/>
    <property type="match status" value="1"/>
</dbReference>
<dbReference type="PRINTS" id="PR00507">
    <property type="entry name" value="N12N6MTFRASE"/>
</dbReference>
<dbReference type="GO" id="GO:0003677">
    <property type="term" value="F:DNA binding"/>
    <property type="evidence" value="ECO:0007669"/>
    <property type="project" value="InterPro"/>
</dbReference>
<gene>
    <name evidence="8" type="ORF">UN64_02105</name>
</gene>
<keyword evidence="2" id="KW-0489">Methyltransferase</keyword>
<dbReference type="InterPro" id="IPR002052">
    <property type="entry name" value="DNA_methylase_N6_adenine_CS"/>
</dbReference>
<evidence type="ECO:0000256" key="4">
    <source>
        <dbReference type="ARBA" id="ARBA00022691"/>
    </source>
</evidence>
<dbReference type="RefSeq" id="WP_077359443.1">
    <property type="nucleotide sequence ID" value="NZ_MQMF01000001.1"/>
</dbReference>
<dbReference type="Gene3D" id="3.40.50.150">
    <property type="entry name" value="Vaccinia Virus protein VP39"/>
    <property type="match status" value="1"/>
</dbReference>
<dbReference type="InterPro" id="IPR003356">
    <property type="entry name" value="DNA_methylase_A-5"/>
</dbReference>
<dbReference type="EMBL" id="MQMF01000001">
    <property type="protein sequence ID" value="OOE14028.1"/>
    <property type="molecule type" value="Genomic_DNA"/>
</dbReference>
<dbReference type="PANTHER" id="PTHR42933:SF3">
    <property type="entry name" value="TYPE I RESTRICTION ENZYME MJAVIII METHYLASE SUBUNIT"/>
    <property type="match status" value="1"/>
</dbReference>
<dbReference type="GO" id="GO:0032259">
    <property type="term" value="P:methylation"/>
    <property type="evidence" value="ECO:0007669"/>
    <property type="project" value="UniProtKB-KW"/>
</dbReference>
<dbReference type="SUPFAM" id="SSF53335">
    <property type="entry name" value="S-adenosyl-L-methionine-dependent methyltransferases"/>
    <property type="match status" value="1"/>
</dbReference>
<dbReference type="GO" id="GO:0009307">
    <property type="term" value="P:DNA restriction-modification system"/>
    <property type="evidence" value="ECO:0007669"/>
    <property type="project" value="UniProtKB-KW"/>
</dbReference>
<evidence type="ECO:0000256" key="2">
    <source>
        <dbReference type="ARBA" id="ARBA00022603"/>
    </source>
</evidence>
<comment type="caution">
    <text evidence="8">The sequence shown here is derived from an EMBL/GenBank/DDBJ whole genome shotgun (WGS) entry which is preliminary data.</text>
</comment>
<evidence type="ECO:0000313" key="8">
    <source>
        <dbReference type="EMBL" id="OOE14028.1"/>
    </source>
</evidence>
<evidence type="ECO:0000256" key="1">
    <source>
        <dbReference type="ARBA" id="ARBA00011900"/>
    </source>
</evidence>
<reference evidence="8 9" key="1">
    <citation type="submission" date="2016-11" db="EMBL/GenBank/DDBJ databases">
        <authorList>
            <person name="Jaros S."/>
            <person name="Januszkiewicz K."/>
            <person name="Wedrychowicz H."/>
        </authorList>
    </citation>
    <scope>NUCLEOTIDE SEQUENCE [LARGE SCALE GENOMIC DNA]</scope>
    <source>
        <strain evidence="8 9">Con a/3</strain>
    </source>
</reference>
<dbReference type="GO" id="GO:0009007">
    <property type="term" value="F:site-specific DNA-methyltransferase (adenine-specific) activity"/>
    <property type="evidence" value="ECO:0007669"/>
    <property type="project" value="UniProtKB-EC"/>
</dbReference>
<dbReference type="GO" id="GO:0008170">
    <property type="term" value="F:N-methyltransferase activity"/>
    <property type="evidence" value="ECO:0007669"/>
    <property type="project" value="InterPro"/>
</dbReference>
<dbReference type="PANTHER" id="PTHR42933">
    <property type="entry name" value="SLR6095 PROTEIN"/>
    <property type="match status" value="1"/>
</dbReference>
<accession>A0A1V3GB68</accession>
<sequence>MTIQFNEKSMEIEIVKILKERGLPVVKQEVRMNNKIVDLVGYTVTPDNELVPQVVVEIKLQPTMSAQKQLMSYAEIFQTPYALLVTPDRTIWFETDTFLPIENPTFKTEKIFVEDLQEIERTFHVLLDAFRGDMPPQNSWLIILQGLLTRSYLQKNESLEQWHEMDQNKFYDLLETTIYQHYGIDQYVEKQIIGERNFKHFIWKLGEIPATHPLYGQLMINLIERNNFHGEYLTSPTVRELFAGIINSLNLNSLSVLDMGVGYGSIAHSLINSNLNIKKLTAIELNKSTANYFKMLSVISGHKNTHTISGDALEPNNSLNTLYDVVVVDPPFGKVQKMKDEYFRYSVTNKGKRKFLETSELFLERATEMVLPGGYVVALVTESFLFSETAQITRSLLKERMIVEAIISLPPHTLKPYTGIKVNLLVLRRKTSNKEKADNLFLANCESVEQFSEAVEGYKNWKNGGYS</sequence>
<keyword evidence="5" id="KW-0680">Restriction system</keyword>
<dbReference type="AlphaFoldDB" id="A0A1V3GB68"/>
<feature type="domain" description="DNA methylase adenine-specific" evidence="7">
    <location>
        <begin position="215"/>
        <end position="445"/>
    </location>
</feature>
<dbReference type="InterPro" id="IPR051537">
    <property type="entry name" value="DNA_Adenine_Mtase"/>
</dbReference>
<evidence type="ECO:0000313" key="9">
    <source>
        <dbReference type="Proteomes" id="UP000188597"/>
    </source>
</evidence>
<comment type="catalytic activity">
    <reaction evidence="6">
        <text>a 2'-deoxyadenosine in DNA + S-adenosyl-L-methionine = an N(6)-methyl-2'-deoxyadenosine in DNA + S-adenosyl-L-homocysteine + H(+)</text>
        <dbReference type="Rhea" id="RHEA:15197"/>
        <dbReference type="Rhea" id="RHEA-COMP:12418"/>
        <dbReference type="Rhea" id="RHEA-COMP:12419"/>
        <dbReference type="ChEBI" id="CHEBI:15378"/>
        <dbReference type="ChEBI" id="CHEBI:57856"/>
        <dbReference type="ChEBI" id="CHEBI:59789"/>
        <dbReference type="ChEBI" id="CHEBI:90615"/>
        <dbReference type="ChEBI" id="CHEBI:90616"/>
        <dbReference type="EC" id="2.1.1.72"/>
    </reaction>
</comment>
<dbReference type="EC" id="2.1.1.72" evidence="1"/>
<dbReference type="Proteomes" id="UP000188597">
    <property type="component" value="Unassembled WGS sequence"/>
</dbReference>
<evidence type="ECO:0000259" key="7">
    <source>
        <dbReference type="Pfam" id="PF02384"/>
    </source>
</evidence>